<protein>
    <submittedName>
        <fullName evidence="2">Copper resistance protein B</fullName>
    </submittedName>
</protein>
<dbReference type="InterPro" id="IPR007939">
    <property type="entry name" value="Cu-R_B_prcur"/>
</dbReference>
<dbReference type="Pfam" id="PF05275">
    <property type="entry name" value="CopB"/>
    <property type="match status" value="1"/>
</dbReference>
<dbReference type="SUPFAM" id="SSF103515">
    <property type="entry name" value="Autotransporter"/>
    <property type="match status" value="1"/>
</dbReference>
<dbReference type="InterPro" id="IPR036709">
    <property type="entry name" value="Autotransporte_beta_dom_sf"/>
</dbReference>
<comment type="caution">
    <text evidence="2">The sequence shown here is derived from an EMBL/GenBank/DDBJ whole genome shotgun (WGS) entry which is preliminary data.</text>
</comment>
<feature type="region of interest" description="Disordered" evidence="1">
    <location>
        <begin position="38"/>
        <end position="69"/>
    </location>
</feature>
<keyword evidence="3" id="KW-1185">Reference proteome</keyword>
<organism evidence="2 3">
    <name type="scientific">Ottowia pentelensis</name>
    <dbReference type="NCBI Taxonomy" id="511108"/>
    <lineage>
        <taxon>Bacteria</taxon>
        <taxon>Pseudomonadati</taxon>
        <taxon>Pseudomonadota</taxon>
        <taxon>Betaproteobacteria</taxon>
        <taxon>Burkholderiales</taxon>
        <taxon>Comamonadaceae</taxon>
        <taxon>Ottowia</taxon>
    </lineage>
</organism>
<dbReference type="Proteomes" id="UP001589834">
    <property type="component" value="Unassembled WGS sequence"/>
</dbReference>
<evidence type="ECO:0000313" key="3">
    <source>
        <dbReference type="Proteomes" id="UP001589834"/>
    </source>
</evidence>
<name>A0ABV6PQX3_9BURK</name>
<dbReference type="EMBL" id="JBHLTN010000007">
    <property type="protein sequence ID" value="MFC0591792.1"/>
    <property type="molecule type" value="Genomic_DNA"/>
</dbReference>
<sequence length="374" mass="39992">MTTHPNLTHAIAHARGLRLAPVALTLVLWGAGAPALAQDHGAHGSHGAAPQPTAAPVAPPMGGMDQGSMPMQDRMPEAMTNAPAMNHAATPMEYGAMPGMGHGAAAAGAPSDTGAAPAMDHGNMQMQGGSPPADARDPNGYSDGFVRGSGKYSLAGVPPLQLDDQRSFANLKVNRLERAWARHGENATTYDLQARIGRDFDHLVIKAEGDVAKGKLHDSRTELLWGHAIAAYWDTQLGVRLDHGAGKDRQWLAAGVQGLAPYWFEIDATAYLGSGGRTALRFEGSYDLLLTQKLVLQPRTEWNFYGKSDPDNAIGSGLANASAGMRLRYEITRQIAPYVGVEWQHSFGRTRDLVRAAGDRASQTRWVAGVSFWF</sequence>
<dbReference type="RefSeq" id="WP_377480266.1">
    <property type="nucleotide sequence ID" value="NZ_JBHLTN010000007.1"/>
</dbReference>
<proteinExistence type="predicted"/>
<evidence type="ECO:0000256" key="1">
    <source>
        <dbReference type="SAM" id="MobiDB-lite"/>
    </source>
</evidence>
<feature type="region of interest" description="Disordered" evidence="1">
    <location>
        <begin position="103"/>
        <end position="144"/>
    </location>
</feature>
<gene>
    <name evidence="2" type="ORF">ACFFGG_04410</name>
</gene>
<accession>A0ABV6PQX3</accession>
<feature type="compositionally biased region" description="Low complexity" evidence="1">
    <location>
        <begin position="103"/>
        <end position="118"/>
    </location>
</feature>
<evidence type="ECO:0000313" key="2">
    <source>
        <dbReference type="EMBL" id="MFC0591792.1"/>
    </source>
</evidence>
<reference evidence="2 3" key="1">
    <citation type="submission" date="2024-09" db="EMBL/GenBank/DDBJ databases">
        <authorList>
            <person name="Sun Q."/>
            <person name="Mori K."/>
        </authorList>
    </citation>
    <scope>NUCLEOTIDE SEQUENCE [LARGE SCALE GENOMIC DNA]</scope>
    <source>
        <strain evidence="2 3">NCAIM B.02336</strain>
    </source>
</reference>